<dbReference type="Gene3D" id="3.60.40.10">
    <property type="entry name" value="PPM-type phosphatase domain"/>
    <property type="match status" value="1"/>
</dbReference>
<feature type="compositionally biased region" description="Gly residues" evidence="2">
    <location>
        <begin position="89"/>
        <end position="100"/>
    </location>
</feature>
<gene>
    <name evidence="4" type="ORF">NX801_13905</name>
</gene>
<dbReference type="InterPro" id="IPR000700">
    <property type="entry name" value="PAS-assoc_C"/>
</dbReference>
<feature type="compositionally biased region" description="Basic and acidic residues" evidence="2">
    <location>
        <begin position="30"/>
        <end position="50"/>
    </location>
</feature>
<dbReference type="Gene3D" id="3.30.450.20">
    <property type="entry name" value="PAS domain"/>
    <property type="match status" value="1"/>
</dbReference>
<comment type="caution">
    <text evidence="4">The sequence shown here is derived from an EMBL/GenBank/DDBJ whole genome shotgun (WGS) entry which is preliminary data.</text>
</comment>
<accession>A0ABT2CHF4</accession>
<dbReference type="InterPro" id="IPR036457">
    <property type="entry name" value="PPM-type-like_dom_sf"/>
</dbReference>
<sequence length="495" mass="52003">MPPHLSADRPAPQPPERGTVEGLISQTRRLRGDLDAVRRDAAEAGDDPRGRWQRALCELAAHQLDQLGTQFGQLKDGPEDGRAEPADGPAGGGTGPGESGVGPAPGSLLSRVGSAEWNLLTDETSWSDELFRIFGRAPEDGPMSLDELPSVVFAEDQAPLTAMVTECLIDGKPIDGEFRLVRPDGRVRTLHMMGEPVLDADGGTASMWAVLRDVSELRRSERAVRESRESLRRRQQREQAEHRAAVELQEAVLPWRGSLGAPRGGPGALDLAGHFLPSGSSALVGGDWYDALRLPGGDTLLSVGDLTGHGVPATSAMATLLGAVRGMAVAGAAPGALMGHLNQLLEASDQPVLGSAVCCRYSPAGATLSWAQAEHPAPLLFRGGAGRALTRPDGVLLGATPGAVYEQAEVRLFPGDLLLLHTDGLTRGPDTRDTAGRNRLLALAPRLARARDARECVRLVAAEFGASARENDACVLAVRIGGTDRPPAGSGPGRP</sequence>
<evidence type="ECO:0000256" key="1">
    <source>
        <dbReference type="ARBA" id="ARBA00022801"/>
    </source>
</evidence>
<dbReference type="Pfam" id="PF08447">
    <property type="entry name" value="PAS_3"/>
    <property type="match status" value="1"/>
</dbReference>
<dbReference type="EMBL" id="JANUGQ010000010">
    <property type="protein sequence ID" value="MCS0636735.1"/>
    <property type="molecule type" value="Genomic_DNA"/>
</dbReference>
<evidence type="ECO:0000259" key="3">
    <source>
        <dbReference type="PROSITE" id="PS50113"/>
    </source>
</evidence>
<proteinExistence type="predicted"/>
<evidence type="ECO:0000256" key="2">
    <source>
        <dbReference type="SAM" id="MobiDB-lite"/>
    </source>
</evidence>
<dbReference type="Gene3D" id="2.10.70.100">
    <property type="match status" value="1"/>
</dbReference>
<reference evidence="4" key="1">
    <citation type="submission" date="2022-08" db="EMBL/GenBank/DDBJ databases">
        <authorList>
            <person name="Somphong A."/>
            <person name="Phongsopitanun W."/>
        </authorList>
    </citation>
    <scope>NUCLEOTIDE SEQUENCE</scope>
    <source>
        <strain evidence="4">LP05-1</strain>
    </source>
</reference>
<dbReference type="InterPro" id="IPR052016">
    <property type="entry name" value="Bact_Sigma-Reg"/>
</dbReference>
<name>A0ABT2CHF4_9ACTN</name>
<dbReference type="SUPFAM" id="SSF81606">
    <property type="entry name" value="PP2C-like"/>
    <property type="match status" value="1"/>
</dbReference>
<evidence type="ECO:0000313" key="5">
    <source>
        <dbReference type="Proteomes" id="UP001431313"/>
    </source>
</evidence>
<protein>
    <submittedName>
        <fullName evidence="4">SpoIIE family protein phosphatase</fullName>
    </submittedName>
</protein>
<dbReference type="SMART" id="SM00331">
    <property type="entry name" value="PP2C_SIG"/>
    <property type="match status" value="1"/>
</dbReference>
<feature type="compositionally biased region" description="Basic and acidic residues" evidence="2">
    <location>
        <begin position="76"/>
        <end position="85"/>
    </location>
</feature>
<dbReference type="SUPFAM" id="SSF55785">
    <property type="entry name" value="PYP-like sensor domain (PAS domain)"/>
    <property type="match status" value="1"/>
</dbReference>
<dbReference type="InterPro" id="IPR013655">
    <property type="entry name" value="PAS_fold_3"/>
</dbReference>
<dbReference type="NCBIfam" id="TIGR00229">
    <property type="entry name" value="sensory_box"/>
    <property type="match status" value="1"/>
</dbReference>
<dbReference type="PROSITE" id="PS50113">
    <property type="entry name" value="PAC"/>
    <property type="match status" value="1"/>
</dbReference>
<dbReference type="Proteomes" id="UP001431313">
    <property type="component" value="Unassembled WGS sequence"/>
</dbReference>
<feature type="region of interest" description="Disordered" evidence="2">
    <location>
        <begin position="1"/>
        <end position="50"/>
    </location>
</feature>
<dbReference type="SMART" id="SM00086">
    <property type="entry name" value="PAC"/>
    <property type="match status" value="1"/>
</dbReference>
<feature type="region of interest" description="Disordered" evidence="2">
    <location>
        <begin position="71"/>
        <end position="108"/>
    </location>
</feature>
<dbReference type="CDD" id="cd00130">
    <property type="entry name" value="PAS"/>
    <property type="match status" value="1"/>
</dbReference>
<dbReference type="InterPro" id="IPR035965">
    <property type="entry name" value="PAS-like_dom_sf"/>
</dbReference>
<dbReference type="RefSeq" id="WP_258787995.1">
    <property type="nucleotide sequence ID" value="NZ_JANUGQ010000010.1"/>
</dbReference>
<dbReference type="PANTHER" id="PTHR43156">
    <property type="entry name" value="STAGE II SPORULATION PROTEIN E-RELATED"/>
    <property type="match status" value="1"/>
</dbReference>
<keyword evidence="1" id="KW-0378">Hydrolase</keyword>
<dbReference type="InterPro" id="IPR000014">
    <property type="entry name" value="PAS"/>
</dbReference>
<evidence type="ECO:0000313" key="4">
    <source>
        <dbReference type="EMBL" id="MCS0636735.1"/>
    </source>
</evidence>
<dbReference type="InterPro" id="IPR001610">
    <property type="entry name" value="PAC"/>
</dbReference>
<dbReference type="Pfam" id="PF07228">
    <property type="entry name" value="SpoIIE"/>
    <property type="match status" value="1"/>
</dbReference>
<dbReference type="InterPro" id="IPR001932">
    <property type="entry name" value="PPM-type_phosphatase-like_dom"/>
</dbReference>
<feature type="domain" description="PAC" evidence="3">
    <location>
        <begin position="174"/>
        <end position="226"/>
    </location>
</feature>
<organism evidence="4 5">
    <name type="scientific">Streptomyces pyxinae</name>
    <dbReference type="NCBI Taxonomy" id="2970734"/>
    <lineage>
        <taxon>Bacteria</taxon>
        <taxon>Bacillati</taxon>
        <taxon>Actinomycetota</taxon>
        <taxon>Actinomycetes</taxon>
        <taxon>Kitasatosporales</taxon>
        <taxon>Streptomycetaceae</taxon>
        <taxon>Streptomyces</taxon>
    </lineage>
</organism>
<dbReference type="PANTHER" id="PTHR43156:SF2">
    <property type="entry name" value="STAGE II SPORULATION PROTEIN E"/>
    <property type="match status" value="1"/>
</dbReference>
<keyword evidence="5" id="KW-1185">Reference proteome</keyword>